<evidence type="ECO:0000256" key="3">
    <source>
        <dbReference type="ARBA" id="ARBA00012438"/>
    </source>
</evidence>
<keyword evidence="9" id="KW-0472">Membrane</keyword>
<dbReference type="InterPro" id="IPR050980">
    <property type="entry name" value="2C_sensor_his_kinase"/>
</dbReference>
<dbReference type="GO" id="GO:0000155">
    <property type="term" value="F:phosphorelay sensor kinase activity"/>
    <property type="evidence" value="ECO:0007669"/>
    <property type="project" value="InterPro"/>
</dbReference>
<dbReference type="NCBIfam" id="NF033792">
    <property type="entry name" value="ActS_PrrB_HisK"/>
    <property type="match status" value="1"/>
</dbReference>
<dbReference type="InterPro" id="IPR005467">
    <property type="entry name" value="His_kinase_dom"/>
</dbReference>
<dbReference type="InterPro" id="IPR003661">
    <property type="entry name" value="HisK_dim/P_dom"/>
</dbReference>
<evidence type="ECO:0000256" key="2">
    <source>
        <dbReference type="ARBA" id="ARBA00004651"/>
    </source>
</evidence>
<dbReference type="Pfam" id="PF02518">
    <property type="entry name" value="HATPase_c"/>
    <property type="match status" value="1"/>
</dbReference>
<keyword evidence="9" id="KW-0812">Transmembrane</keyword>
<dbReference type="InterPro" id="IPR036890">
    <property type="entry name" value="HATPase_C_sf"/>
</dbReference>
<dbReference type="Gene3D" id="3.30.565.10">
    <property type="entry name" value="Histidine kinase-like ATPase, C-terminal domain"/>
    <property type="match status" value="1"/>
</dbReference>
<feature type="transmembrane region" description="Helical" evidence="9">
    <location>
        <begin position="117"/>
        <end position="142"/>
    </location>
</feature>
<protein>
    <recommendedName>
        <fullName evidence="3">histidine kinase</fullName>
        <ecNumber evidence="3">2.7.13.3</ecNumber>
    </recommendedName>
</protein>
<dbReference type="SMART" id="SM00388">
    <property type="entry name" value="HisKA"/>
    <property type="match status" value="1"/>
</dbReference>
<evidence type="ECO:0000256" key="5">
    <source>
        <dbReference type="ARBA" id="ARBA00022679"/>
    </source>
</evidence>
<feature type="transmembrane region" description="Helical" evidence="9">
    <location>
        <begin position="185"/>
        <end position="206"/>
    </location>
</feature>
<evidence type="ECO:0000256" key="7">
    <source>
        <dbReference type="ARBA" id="ARBA00022777"/>
    </source>
</evidence>
<dbReference type="SUPFAM" id="SSF55874">
    <property type="entry name" value="ATPase domain of HSP90 chaperone/DNA topoisomerase II/histidine kinase"/>
    <property type="match status" value="1"/>
</dbReference>
<dbReference type="GO" id="GO:0005524">
    <property type="term" value="F:ATP binding"/>
    <property type="evidence" value="ECO:0007669"/>
    <property type="project" value="UniProtKB-KW"/>
</dbReference>
<sequence>MDGHSKNDQGAGIDPAAEAGPAGLRLSLADAPEAVSGRRMRARISQITLIKIRWVAVAGQAATILFVHYWLDYALPLWPALAIVAISVALNVAAFVQGKWRLRLVERDAALYLGYDMAQLVALLFLTGGLLNPFVVLLLAPLTVSATLLSYRSTVTLTGLALAGIMLLAFWHYPLPGGMPSSGSPYHLGVGLAMGIAILFISNYVWQVAADARQVSDALGATQMALEREQRISLLGGLAAAAAHQLGTPLGTITLIAREMRRDVPADSPMAEDIALLEQEVGRCRDILTELARRPEPDDGDPFRLMSLPALAGAAAESYLHSENRRLFITAADGPPGQTLVLRRTPELIHGLGNLIQNALQFARNRVEISAEYGPKTVVLKIVDDGPGFPLALLGRLGEPYVSGRGEDSDHMGLGIFIAATLLEHSGAQLSFSNGPQGGAVIAVAWPRHKFERKERTWS</sequence>
<dbReference type="PANTHER" id="PTHR44936:SF10">
    <property type="entry name" value="SENSOR PROTEIN RSTB"/>
    <property type="match status" value="1"/>
</dbReference>
<keyword evidence="7 11" id="KW-0418">Kinase</keyword>
<evidence type="ECO:0000256" key="4">
    <source>
        <dbReference type="ARBA" id="ARBA00022475"/>
    </source>
</evidence>
<evidence type="ECO:0000313" key="12">
    <source>
        <dbReference type="Proteomes" id="UP000700706"/>
    </source>
</evidence>
<keyword evidence="6" id="KW-0547">Nucleotide-binding</keyword>
<dbReference type="CDD" id="cd00075">
    <property type="entry name" value="HATPase"/>
    <property type="match status" value="1"/>
</dbReference>
<accession>A0A952FV92</accession>
<name>A0A952FV92_9PROT</name>
<comment type="catalytic activity">
    <reaction evidence="1">
        <text>ATP + protein L-histidine = ADP + protein N-phospho-L-histidine.</text>
        <dbReference type="EC" id="2.7.13.3"/>
    </reaction>
</comment>
<dbReference type="InterPro" id="IPR003594">
    <property type="entry name" value="HATPase_dom"/>
</dbReference>
<dbReference type="EC" id="2.7.13.3" evidence="3"/>
<dbReference type="Proteomes" id="UP000700706">
    <property type="component" value="Unassembled WGS sequence"/>
</dbReference>
<feature type="transmembrane region" description="Helical" evidence="9">
    <location>
        <begin position="48"/>
        <end position="71"/>
    </location>
</feature>
<dbReference type="EMBL" id="JAEKLZ010000506">
    <property type="protein sequence ID" value="MBW8729239.1"/>
    <property type="molecule type" value="Genomic_DNA"/>
</dbReference>
<comment type="caution">
    <text evidence="11">The sequence shown here is derived from an EMBL/GenBank/DDBJ whole genome shotgun (WGS) entry which is preliminary data.</text>
</comment>
<evidence type="ECO:0000313" key="11">
    <source>
        <dbReference type="EMBL" id="MBW8729239.1"/>
    </source>
</evidence>
<keyword evidence="9" id="KW-1133">Transmembrane helix</keyword>
<proteinExistence type="predicted"/>
<comment type="subcellular location">
    <subcellularLocation>
        <location evidence="2">Cell membrane</location>
        <topology evidence="2">Multi-pass membrane protein</topology>
    </subcellularLocation>
</comment>
<dbReference type="InterPro" id="IPR047770">
    <property type="entry name" value="RegB"/>
</dbReference>
<evidence type="ECO:0000256" key="8">
    <source>
        <dbReference type="ARBA" id="ARBA00022840"/>
    </source>
</evidence>
<dbReference type="GO" id="GO:0005886">
    <property type="term" value="C:plasma membrane"/>
    <property type="evidence" value="ECO:0007669"/>
    <property type="project" value="UniProtKB-SubCell"/>
</dbReference>
<evidence type="ECO:0000256" key="1">
    <source>
        <dbReference type="ARBA" id="ARBA00000085"/>
    </source>
</evidence>
<dbReference type="SMART" id="SM00387">
    <property type="entry name" value="HATPase_c"/>
    <property type="match status" value="1"/>
</dbReference>
<evidence type="ECO:0000259" key="10">
    <source>
        <dbReference type="PROSITE" id="PS50109"/>
    </source>
</evidence>
<keyword evidence="8" id="KW-0067">ATP-binding</keyword>
<dbReference type="PROSITE" id="PS50109">
    <property type="entry name" value="HIS_KIN"/>
    <property type="match status" value="1"/>
</dbReference>
<dbReference type="PANTHER" id="PTHR44936">
    <property type="entry name" value="SENSOR PROTEIN CREC"/>
    <property type="match status" value="1"/>
</dbReference>
<evidence type="ECO:0000256" key="9">
    <source>
        <dbReference type="SAM" id="Phobius"/>
    </source>
</evidence>
<evidence type="ECO:0000256" key="6">
    <source>
        <dbReference type="ARBA" id="ARBA00022741"/>
    </source>
</evidence>
<dbReference type="CDD" id="cd00082">
    <property type="entry name" value="HisKA"/>
    <property type="match status" value="1"/>
</dbReference>
<dbReference type="InterPro" id="IPR036097">
    <property type="entry name" value="HisK_dim/P_sf"/>
</dbReference>
<feature type="transmembrane region" description="Helical" evidence="9">
    <location>
        <begin position="77"/>
        <end position="96"/>
    </location>
</feature>
<gene>
    <name evidence="11" type="ORF">JF625_29325</name>
</gene>
<keyword evidence="5" id="KW-0808">Transferase</keyword>
<reference evidence="11" key="1">
    <citation type="submission" date="2020-06" db="EMBL/GenBank/DDBJ databases">
        <title>Stable isotope informed genome-resolved metagenomics uncovers potential trophic interactions in rhizosphere soil.</title>
        <authorList>
            <person name="Starr E.P."/>
            <person name="Shi S."/>
            <person name="Blazewicz S.J."/>
            <person name="Koch B.J."/>
            <person name="Probst A.J."/>
            <person name="Hungate B.A."/>
            <person name="Pett-Ridge J."/>
            <person name="Firestone M.K."/>
            <person name="Banfield J.F."/>
        </authorList>
    </citation>
    <scope>NUCLEOTIDE SEQUENCE</scope>
    <source>
        <strain evidence="11">YM_69_17</strain>
    </source>
</reference>
<feature type="transmembrane region" description="Helical" evidence="9">
    <location>
        <begin position="154"/>
        <end position="173"/>
    </location>
</feature>
<keyword evidence="4" id="KW-1003">Cell membrane</keyword>
<organism evidence="11 12">
    <name type="scientific">Inquilinus limosus</name>
    <dbReference type="NCBI Taxonomy" id="171674"/>
    <lineage>
        <taxon>Bacteria</taxon>
        <taxon>Pseudomonadati</taxon>
        <taxon>Pseudomonadota</taxon>
        <taxon>Alphaproteobacteria</taxon>
        <taxon>Rhodospirillales</taxon>
        <taxon>Rhodospirillaceae</taxon>
        <taxon>Inquilinus</taxon>
    </lineage>
</organism>
<dbReference type="Gene3D" id="1.10.287.130">
    <property type="match status" value="1"/>
</dbReference>
<dbReference type="SUPFAM" id="SSF47384">
    <property type="entry name" value="Homodimeric domain of signal transducing histidine kinase"/>
    <property type="match status" value="1"/>
</dbReference>
<feature type="domain" description="Histidine kinase" evidence="10">
    <location>
        <begin position="241"/>
        <end position="450"/>
    </location>
</feature>
<dbReference type="AlphaFoldDB" id="A0A952FV92"/>